<proteinExistence type="predicted"/>
<protein>
    <recommendedName>
        <fullName evidence="1">Squalene cyclase C-terminal domain-containing protein</fullName>
    </recommendedName>
</protein>
<dbReference type="Proteomes" id="UP000290365">
    <property type="component" value="Chromosome"/>
</dbReference>
<dbReference type="InterPro" id="IPR032696">
    <property type="entry name" value="SQ_cyclase_C"/>
</dbReference>
<evidence type="ECO:0000313" key="3">
    <source>
        <dbReference type="Proteomes" id="UP000290365"/>
    </source>
</evidence>
<dbReference type="OrthoDB" id="158231at2"/>
<accession>A0A4P6JS86</accession>
<keyword evidence="3" id="KW-1185">Reference proteome</keyword>
<sequence>MTDRILDLSLQAHQAAEFMLLVTAFQTEAQSLLHQLFSPSSSFWPRFRAYMIKYFQACMQEKKFVRGEQSWQTYDENFAWELVSAKCGMSQAVISGLAALSGDEQHLEALTRSISLYNFAHQMLDDLCDWKDDYLSQSPSLLLCSILKERPTKPERADIAALARKMYYEDHASRILQLALDALHQSIELVPDNLPWLHLQIKLRERCEGILNDIGKITEMNRHRAKKQPKFLLELPAAQTQTQQLAWQGLRYIVQQWHKGFSEARRVTRFPYSEGFTGRSEVQYADIFQRALMAEILHDAAQTFSLDLQTILDYEADYLVESRCRDGVGGWSYFPDLPELAPDADDLAQIIQVLLLRKRREDIASYCEGPLQILLRDGKLADGAFETWIIPASNRTPKQERQAYYAEHGWGRTADVDVLANLFYALALYDQARFADIIRAGTEYIERQQEADGSWSSKWYHGPFYGTYVTLRLLEEVKPASATIERARTFLLNSQRENGSWGMPEADGDALHTALALLCWASLARLAKLGDAAQVIQKGLTYLQASYDESEQAWLRYEFIRMTRRQPYGDRTYGSKTMTTAYVLKAAAAWHRLQDRLTDSRYQA</sequence>
<gene>
    <name evidence="2" type="ORF">EPA93_17590</name>
</gene>
<dbReference type="Gene3D" id="1.50.10.20">
    <property type="match status" value="1"/>
</dbReference>
<dbReference type="RefSeq" id="WP_129888760.1">
    <property type="nucleotide sequence ID" value="NZ_CP035758.1"/>
</dbReference>
<dbReference type="AlphaFoldDB" id="A0A4P6JS86"/>
<reference evidence="2 3" key="1">
    <citation type="submission" date="2019-01" db="EMBL/GenBank/DDBJ databases">
        <title>Ktedonosporobacter rubrisoli SCAWS-G2.</title>
        <authorList>
            <person name="Huang Y."/>
            <person name="Yan B."/>
        </authorList>
    </citation>
    <scope>NUCLEOTIDE SEQUENCE [LARGE SCALE GENOMIC DNA]</scope>
    <source>
        <strain evidence="2 3">SCAWS-G2</strain>
    </source>
</reference>
<dbReference type="KEGG" id="kbs:EPA93_17590"/>
<feature type="domain" description="Squalene cyclase C-terminal" evidence="1">
    <location>
        <begin position="414"/>
        <end position="554"/>
    </location>
</feature>
<dbReference type="EMBL" id="CP035758">
    <property type="protein sequence ID" value="QBD77706.1"/>
    <property type="molecule type" value="Genomic_DNA"/>
</dbReference>
<dbReference type="SUPFAM" id="SSF48239">
    <property type="entry name" value="Terpenoid cyclases/Protein prenyltransferases"/>
    <property type="match status" value="1"/>
</dbReference>
<dbReference type="CDD" id="cd00688">
    <property type="entry name" value="ISOPREN_C2_like"/>
    <property type="match status" value="1"/>
</dbReference>
<evidence type="ECO:0000259" key="1">
    <source>
        <dbReference type="Pfam" id="PF13243"/>
    </source>
</evidence>
<name>A0A4P6JS86_KTERU</name>
<dbReference type="Pfam" id="PF13243">
    <property type="entry name" value="SQHop_cyclase_C"/>
    <property type="match status" value="1"/>
</dbReference>
<organism evidence="2 3">
    <name type="scientific">Ktedonosporobacter rubrisoli</name>
    <dbReference type="NCBI Taxonomy" id="2509675"/>
    <lineage>
        <taxon>Bacteria</taxon>
        <taxon>Bacillati</taxon>
        <taxon>Chloroflexota</taxon>
        <taxon>Ktedonobacteria</taxon>
        <taxon>Ktedonobacterales</taxon>
        <taxon>Ktedonosporobacteraceae</taxon>
        <taxon>Ktedonosporobacter</taxon>
    </lineage>
</organism>
<dbReference type="InterPro" id="IPR008930">
    <property type="entry name" value="Terpenoid_cyclase/PrenylTrfase"/>
</dbReference>
<evidence type="ECO:0000313" key="2">
    <source>
        <dbReference type="EMBL" id="QBD77706.1"/>
    </source>
</evidence>